<reference evidence="3 4" key="2">
    <citation type="journal article" date="2016" name="Science">
        <title>A bacterium that degrades and assimilates poly(ethylene terephthalate).</title>
        <authorList>
            <person name="Yoshida S."/>
            <person name="Hiraga K."/>
            <person name="Takehana T."/>
            <person name="Taniguchi I."/>
            <person name="Yamaji H."/>
            <person name="Maeda Y."/>
            <person name="Toyohara K."/>
            <person name="Miyamoto K."/>
            <person name="Kimura Y."/>
            <person name="Oda K."/>
        </authorList>
    </citation>
    <scope>NUCLEOTIDE SEQUENCE [LARGE SCALE GENOMIC DNA]</scope>
    <source>
        <strain evidence="4">NBRC 110686 / TISTR 2288 / 201-F6</strain>
    </source>
</reference>
<organism evidence="3 4">
    <name type="scientific">Piscinibacter sakaiensis</name>
    <name type="common">Ideonella sakaiensis</name>
    <dbReference type="NCBI Taxonomy" id="1547922"/>
    <lineage>
        <taxon>Bacteria</taxon>
        <taxon>Pseudomonadati</taxon>
        <taxon>Pseudomonadota</taxon>
        <taxon>Betaproteobacteria</taxon>
        <taxon>Burkholderiales</taxon>
        <taxon>Sphaerotilaceae</taxon>
        <taxon>Piscinibacter</taxon>
    </lineage>
</organism>
<accession>A0A0K8P5S4</accession>
<dbReference type="RefSeq" id="WP_054021763.1">
    <property type="nucleotide sequence ID" value="NZ_BBYR01000059.1"/>
</dbReference>
<name>A0A0K8P5S4_PISS1</name>
<reference evidence="4" key="1">
    <citation type="submission" date="2015-07" db="EMBL/GenBank/DDBJ databases">
        <title>Discovery of a poly(ethylene terephthalate assimilation.</title>
        <authorList>
            <person name="Yoshida S."/>
            <person name="Hiraga K."/>
            <person name="Takehana T."/>
            <person name="Taniguchi I."/>
            <person name="Yamaji H."/>
            <person name="Maeda Y."/>
            <person name="Toyohara K."/>
            <person name="Miyamoto K."/>
            <person name="Kimura Y."/>
            <person name="Oda K."/>
        </authorList>
    </citation>
    <scope>NUCLEOTIDE SEQUENCE [LARGE SCALE GENOMIC DNA]</scope>
    <source>
        <strain evidence="4">NBRC 110686 / TISTR 2288 / 201-F6</strain>
    </source>
</reference>
<proteinExistence type="predicted"/>
<dbReference type="AlphaFoldDB" id="A0A0K8P5S4"/>
<dbReference type="PANTHER" id="PTHR35936">
    <property type="entry name" value="MEMBRANE-BOUND LYTIC MUREIN TRANSGLYCOSYLASE F"/>
    <property type="match status" value="1"/>
</dbReference>
<evidence type="ECO:0000259" key="2">
    <source>
        <dbReference type="SMART" id="SM00062"/>
    </source>
</evidence>
<evidence type="ECO:0000313" key="3">
    <source>
        <dbReference type="EMBL" id="GAP37859.1"/>
    </source>
</evidence>
<dbReference type="STRING" id="1547922.ISF6_3804"/>
<dbReference type="SUPFAM" id="SSF53850">
    <property type="entry name" value="Periplasmic binding protein-like II"/>
    <property type="match status" value="1"/>
</dbReference>
<dbReference type="EMBL" id="BBYR01000059">
    <property type="protein sequence ID" value="GAP37859.1"/>
    <property type="molecule type" value="Genomic_DNA"/>
</dbReference>
<dbReference type="Proteomes" id="UP000037660">
    <property type="component" value="Unassembled WGS sequence"/>
</dbReference>
<dbReference type="Gene3D" id="3.40.190.10">
    <property type="entry name" value="Periplasmic binding protein-like II"/>
    <property type="match status" value="2"/>
</dbReference>
<dbReference type="OrthoDB" id="9768183at2"/>
<protein>
    <submittedName>
        <fullName evidence="3">Putative extracellular solute-binding protein</fullName>
    </submittedName>
</protein>
<dbReference type="SMART" id="SM00062">
    <property type="entry name" value="PBPb"/>
    <property type="match status" value="1"/>
</dbReference>
<feature type="domain" description="Solute-binding protein family 3/N-terminal" evidence="2">
    <location>
        <begin position="47"/>
        <end position="275"/>
    </location>
</feature>
<comment type="caution">
    <text evidence="3">The sequence shown here is derived from an EMBL/GenBank/DDBJ whole genome shotgun (WGS) entry which is preliminary data.</text>
</comment>
<dbReference type="InterPro" id="IPR001638">
    <property type="entry name" value="Solute-binding_3/MltF_N"/>
</dbReference>
<keyword evidence="4" id="KW-1185">Reference proteome</keyword>
<sequence>MPRLPAAPLHHPRRTLAAAAAGAGLLGLGVAWLGREDTLARLQRAGQLRAGYAVEAPYAVVLPDGSVGGESPRTLRHVAARLGLDRIDWLQLPFEGLIDALRARRVDVVSAGLFVTPARAARVRFADPTLRVRAGLLRRRSAQPPPAAYADLARPGAGRIAALQGSVEQERLATAGLPAAALLAVPDALAARAALHNGAAAAFAISLPAARMLAMGDAGLEALAIAAGPGLADDWVASAFHPDDASLQRAWNTAQAGWVGSAEHLALVQGYGFEAADLATGVTLAQVLGR</sequence>
<evidence type="ECO:0000313" key="4">
    <source>
        <dbReference type="Proteomes" id="UP000037660"/>
    </source>
</evidence>
<keyword evidence="1" id="KW-0732">Signal</keyword>
<dbReference type="PANTHER" id="PTHR35936:SF17">
    <property type="entry name" value="ARGININE-BINDING EXTRACELLULAR PROTEIN ARTP"/>
    <property type="match status" value="1"/>
</dbReference>
<dbReference type="Pfam" id="PF00497">
    <property type="entry name" value="SBP_bac_3"/>
    <property type="match status" value="1"/>
</dbReference>
<evidence type="ECO:0000256" key="1">
    <source>
        <dbReference type="ARBA" id="ARBA00022729"/>
    </source>
</evidence>
<gene>
    <name evidence="3" type="ORF">ISF6_3804</name>
</gene>